<name>A0A418WZ83_9BURK</name>
<dbReference type="InterPro" id="IPR006913">
    <property type="entry name" value="CENP-V/GFA"/>
</dbReference>
<evidence type="ECO:0000313" key="6">
    <source>
        <dbReference type="EMBL" id="RJG05548.1"/>
    </source>
</evidence>
<evidence type="ECO:0000256" key="4">
    <source>
        <dbReference type="ARBA" id="ARBA00023239"/>
    </source>
</evidence>
<evidence type="ECO:0000313" key="7">
    <source>
        <dbReference type="Proteomes" id="UP000285190"/>
    </source>
</evidence>
<dbReference type="OrthoDB" id="327703at2"/>
<dbReference type="GO" id="GO:0016846">
    <property type="term" value="F:carbon-sulfur lyase activity"/>
    <property type="evidence" value="ECO:0007669"/>
    <property type="project" value="InterPro"/>
</dbReference>
<keyword evidence="3" id="KW-0862">Zinc</keyword>
<dbReference type="InterPro" id="IPR011057">
    <property type="entry name" value="Mss4-like_sf"/>
</dbReference>
<dbReference type="Proteomes" id="UP000285190">
    <property type="component" value="Unassembled WGS sequence"/>
</dbReference>
<accession>A0A418WZ83</accession>
<reference evidence="6 7" key="1">
    <citation type="submission" date="2018-09" db="EMBL/GenBank/DDBJ databases">
        <authorList>
            <person name="Zhu H."/>
        </authorList>
    </citation>
    <scope>NUCLEOTIDE SEQUENCE [LARGE SCALE GENOMIC DNA]</scope>
    <source>
        <strain evidence="6 7">K2R10-39</strain>
    </source>
</reference>
<dbReference type="AlphaFoldDB" id="A0A418WZ83"/>
<keyword evidence="7" id="KW-1185">Reference proteome</keyword>
<comment type="caution">
    <text evidence="6">The sequence shown here is derived from an EMBL/GenBank/DDBJ whole genome shotgun (WGS) entry which is preliminary data.</text>
</comment>
<evidence type="ECO:0000259" key="5">
    <source>
        <dbReference type="PROSITE" id="PS51891"/>
    </source>
</evidence>
<organism evidence="6 7">
    <name type="scientific">Noviherbaspirillum cavernae</name>
    <dbReference type="NCBI Taxonomy" id="2320862"/>
    <lineage>
        <taxon>Bacteria</taxon>
        <taxon>Pseudomonadati</taxon>
        <taxon>Pseudomonadota</taxon>
        <taxon>Betaproteobacteria</taxon>
        <taxon>Burkholderiales</taxon>
        <taxon>Oxalobacteraceae</taxon>
        <taxon>Noviherbaspirillum</taxon>
    </lineage>
</organism>
<keyword evidence="2" id="KW-0479">Metal-binding</keyword>
<dbReference type="Pfam" id="PF04828">
    <property type="entry name" value="GFA"/>
    <property type="match status" value="1"/>
</dbReference>
<evidence type="ECO:0000256" key="1">
    <source>
        <dbReference type="ARBA" id="ARBA00005495"/>
    </source>
</evidence>
<proteinExistence type="inferred from homology"/>
<protein>
    <submittedName>
        <fullName evidence="6">GFA family protein</fullName>
    </submittedName>
</protein>
<comment type="similarity">
    <text evidence="1">Belongs to the Gfa family.</text>
</comment>
<dbReference type="RefSeq" id="WP_119737342.1">
    <property type="nucleotide sequence ID" value="NZ_QYUN01000002.1"/>
</dbReference>
<dbReference type="Gene3D" id="3.90.1590.10">
    <property type="entry name" value="glutathione-dependent formaldehyde- activating enzyme (gfa)"/>
    <property type="match status" value="1"/>
</dbReference>
<feature type="domain" description="CENP-V/GFA" evidence="5">
    <location>
        <begin position="6"/>
        <end position="113"/>
    </location>
</feature>
<gene>
    <name evidence="6" type="ORF">D3870_05530</name>
</gene>
<evidence type="ECO:0000256" key="3">
    <source>
        <dbReference type="ARBA" id="ARBA00022833"/>
    </source>
</evidence>
<sequence>MTEKKREGGCQCGEVRYEISGEPIFAAICHCSMCRRANAAPAVAWAMFHESQLRFSKGEVKTYASSSEAQRGFCERCGTQISFTATFLPELIDVTIGSLDDPESVQPTLHYWHSNHLSWVEFSDNLPRHPELPPFS</sequence>
<dbReference type="PANTHER" id="PTHR33337">
    <property type="entry name" value="GFA DOMAIN-CONTAINING PROTEIN"/>
    <property type="match status" value="1"/>
</dbReference>
<dbReference type="PANTHER" id="PTHR33337:SF40">
    <property type="entry name" value="CENP-V_GFA DOMAIN-CONTAINING PROTEIN-RELATED"/>
    <property type="match status" value="1"/>
</dbReference>
<dbReference type="EMBL" id="QYUN01000002">
    <property type="protein sequence ID" value="RJG05548.1"/>
    <property type="molecule type" value="Genomic_DNA"/>
</dbReference>
<evidence type="ECO:0000256" key="2">
    <source>
        <dbReference type="ARBA" id="ARBA00022723"/>
    </source>
</evidence>
<dbReference type="GO" id="GO:0046872">
    <property type="term" value="F:metal ion binding"/>
    <property type="evidence" value="ECO:0007669"/>
    <property type="project" value="UniProtKB-KW"/>
</dbReference>
<dbReference type="SUPFAM" id="SSF51316">
    <property type="entry name" value="Mss4-like"/>
    <property type="match status" value="1"/>
</dbReference>
<dbReference type="PROSITE" id="PS51891">
    <property type="entry name" value="CENP_V_GFA"/>
    <property type="match status" value="1"/>
</dbReference>
<keyword evidence="4" id="KW-0456">Lyase</keyword>